<feature type="signal peptide" evidence="2">
    <location>
        <begin position="1"/>
        <end position="17"/>
    </location>
</feature>
<evidence type="ECO:0000259" key="3">
    <source>
        <dbReference type="Pfam" id="PF00646"/>
    </source>
</evidence>
<dbReference type="CDD" id="cd09917">
    <property type="entry name" value="F-box_SF"/>
    <property type="match status" value="1"/>
</dbReference>
<dbReference type="OrthoDB" id="3917128at2759"/>
<feature type="chain" id="PRO_5040140682" description="F-box domain-containing protein" evidence="2">
    <location>
        <begin position="18"/>
        <end position="645"/>
    </location>
</feature>
<dbReference type="RefSeq" id="XP_047758272.1">
    <property type="nucleotide sequence ID" value="XM_047901902.1"/>
</dbReference>
<sequence>MLSRFVLLVCLALQAYATSPVVHITYDTFKDFIAGHDTVLVNWLNAYPTLGLFHRKTNGDDFVKYNGDRSAANLVSFASNGTISMPTPPEEATSTNKHYARPTKTPSPNPSPDSTANNAVLLLNEGREALVKLELAGLPWLTAKNNGNSPSSCALLDLVITGEGKHLSLGRQKLALTVPDPSIPVSPYVGQVDCDYDLSFIDQKRPLCEQISRYINNETEMGLDYAIDARNRDDPNIRYYNYHPQIYLDIVGAKNMLLDAPAQKTLEIKLYDKSKTGSTDPRREFRIEKILFHDRPKDYRVPGSFEKPCSLWSYRCADIADPPWYKYVWRSNFDEYGRIGCLRRELAIRWRALMCYRDIVVEGFTRDRAATTMDPVTTSEQQTLLAENIHFMSMSATECSYAGTTVLDIQELLEEVLQYLPPGALLRLQRVCKNWQYTIGKYAHFKRSLFLVPIEGTEVVLGRRRGKDLAPPRKLPVPCKTCGMRGIPRPMKHTESVLVPIQFNPLFCDQRPEDKADSLDERASRPACADLYLREWDLREEKPQPWHNMFLTQPACRRVRVQVSGDHEGSLGGFSAAIDDFVVTDPSGVRLGQVVANMKKRFRHYLEFGEIYINDVKIFVPNAIEVMAGDEKEVEFRTAARDQES</sequence>
<dbReference type="AlphaFoldDB" id="A0A9Q8P5H3"/>
<dbReference type="SUPFAM" id="SSF81383">
    <property type="entry name" value="F-box domain"/>
    <property type="match status" value="1"/>
</dbReference>
<evidence type="ECO:0000256" key="2">
    <source>
        <dbReference type="SAM" id="SignalP"/>
    </source>
</evidence>
<dbReference type="GeneID" id="71982632"/>
<evidence type="ECO:0000256" key="1">
    <source>
        <dbReference type="SAM" id="MobiDB-lite"/>
    </source>
</evidence>
<reference evidence="4" key="2">
    <citation type="journal article" date="2022" name="Microb. Genom.">
        <title>A chromosome-scale genome assembly of the tomato pathogen Cladosporium fulvum reveals a compartmentalized genome architecture and the presence of a dispensable chromosome.</title>
        <authorList>
            <person name="Zaccaron A.Z."/>
            <person name="Chen L.H."/>
            <person name="Samaras A."/>
            <person name="Stergiopoulos I."/>
        </authorList>
    </citation>
    <scope>NUCLEOTIDE SEQUENCE</scope>
    <source>
        <strain evidence="4">Race5_Kim</strain>
    </source>
</reference>
<gene>
    <name evidence="4" type="ORF">CLAFUR5_02754</name>
</gene>
<evidence type="ECO:0000313" key="5">
    <source>
        <dbReference type="Proteomes" id="UP000756132"/>
    </source>
</evidence>
<feature type="region of interest" description="Disordered" evidence="1">
    <location>
        <begin position="82"/>
        <end position="116"/>
    </location>
</feature>
<feature type="domain" description="F-box" evidence="3">
    <location>
        <begin position="411"/>
        <end position="439"/>
    </location>
</feature>
<proteinExistence type="predicted"/>
<keyword evidence="2" id="KW-0732">Signal</keyword>
<organism evidence="4 5">
    <name type="scientific">Passalora fulva</name>
    <name type="common">Tomato leaf mold</name>
    <name type="synonym">Cladosporium fulvum</name>
    <dbReference type="NCBI Taxonomy" id="5499"/>
    <lineage>
        <taxon>Eukaryota</taxon>
        <taxon>Fungi</taxon>
        <taxon>Dikarya</taxon>
        <taxon>Ascomycota</taxon>
        <taxon>Pezizomycotina</taxon>
        <taxon>Dothideomycetes</taxon>
        <taxon>Dothideomycetidae</taxon>
        <taxon>Mycosphaerellales</taxon>
        <taxon>Mycosphaerellaceae</taxon>
        <taxon>Fulvia</taxon>
    </lineage>
</organism>
<evidence type="ECO:0000313" key="4">
    <source>
        <dbReference type="EMBL" id="UJO13906.1"/>
    </source>
</evidence>
<accession>A0A9Q8P5H3</accession>
<dbReference type="Proteomes" id="UP000756132">
    <property type="component" value="Chromosome 2"/>
</dbReference>
<dbReference type="Gene3D" id="1.20.1280.50">
    <property type="match status" value="1"/>
</dbReference>
<dbReference type="InterPro" id="IPR036047">
    <property type="entry name" value="F-box-like_dom_sf"/>
</dbReference>
<dbReference type="Pfam" id="PF00646">
    <property type="entry name" value="F-box"/>
    <property type="match status" value="1"/>
</dbReference>
<name>A0A9Q8P5H3_PASFU</name>
<protein>
    <recommendedName>
        <fullName evidence="3">F-box domain-containing protein</fullName>
    </recommendedName>
</protein>
<reference evidence="4" key="1">
    <citation type="submission" date="2021-12" db="EMBL/GenBank/DDBJ databases">
        <authorList>
            <person name="Zaccaron A."/>
            <person name="Stergiopoulos I."/>
        </authorList>
    </citation>
    <scope>NUCLEOTIDE SEQUENCE</scope>
    <source>
        <strain evidence="4">Race5_Kim</strain>
    </source>
</reference>
<dbReference type="EMBL" id="CP090164">
    <property type="protein sequence ID" value="UJO13906.1"/>
    <property type="molecule type" value="Genomic_DNA"/>
</dbReference>
<keyword evidence="5" id="KW-1185">Reference proteome</keyword>
<dbReference type="InterPro" id="IPR001810">
    <property type="entry name" value="F-box_dom"/>
</dbReference>
<dbReference type="KEGG" id="ffu:CLAFUR5_02754"/>